<gene>
    <name evidence="1" type="ORF">BDK51DRAFT_36481</name>
</gene>
<dbReference type="AlphaFoldDB" id="A0A4P9VXQ5"/>
<accession>A0A4P9VXQ5</accession>
<name>A0A4P9VXQ5_9FUNG</name>
<dbReference type="SUPFAM" id="SSF53822">
    <property type="entry name" value="Periplasmic binding protein-like I"/>
    <property type="match status" value="1"/>
</dbReference>
<proteinExistence type="predicted"/>
<protein>
    <recommendedName>
        <fullName evidence="3">Periplasmic binding protein-like I</fullName>
    </recommendedName>
</protein>
<evidence type="ECO:0000313" key="1">
    <source>
        <dbReference type="EMBL" id="RKO83715.1"/>
    </source>
</evidence>
<evidence type="ECO:0000313" key="2">
    <source>
        <dbReference type="Proteomes" id="UP000269721"/>
    </source>
</evidence>
<keyword evidence="2" id="KW-1185">Reference proteome</keyword>
<dbReference type="EMBL" id="ML000920">
    <property type="protein sequence ID" value="RKO83715.1"/>
    <property type="molecule type" value="Genomic_DNA"/>
</dbReference>
<dbReference type="Gene3D" id="3.40.50.2300">
    <property type="match status" value="2"/>
</dbReference>
<sequence>MPTFYDPNNPLSNPNVALASSSAPVNLTLTAVQTLLSINLTTVDSVIITSSGIISITLPAVEKVRSASRSIAFATFDFQANIVPLLTQGNISFSVHQQQYFQGFYLPMYLYTMLAVNETSPLTLTGPILVDNTTVPFWNSTLYELNLGVHAPRKLAVILHGSDLDTEMQFVLSGILESCALWSCTITNNLNGFGSSSQFSVDAFDAYLQVVFAPCANPGTTGGGACPEGLIISRANEAFVTNAKMYAYMYNIPVVLVGLQTTTAYAALNDTRNLFFAIGGQDYNIGYEAGQSLLAANSKSPICIYYDGSVAEYMDRCQGMVDAYAAAGITIPGSSVIFVDSAYDLNGAKTLGETLPSTSKIDGILSTSPAVSHSLFTWRTSFNPTTSSAWAGIGSVRPETVIAIGVSPEVVVAVHEKVIAFAYDMYPYATGFHAVSHLSARIETQVRWAGRIEDVGRGVTGIKDPFTQLAPVVRNYSCPRGWFVKPEGTQVRIS</sequence>
<reference evidence="2" key="1">
    <citation type="journal article" date="2018" name="Nat. Microbiol.">
        <title>Leveraging single-cell genomics to expand the fungal tree of life.</title>
        <authorList>
            <person name="Ahrendt S.R."/>
            <person name="Quandt C.A."/>
            <person name="Ciobanu D."/>
            <person name="Clum A."/>
            <person name="Salamov A."/>
            <person name="Andreopoulos B."/>
            <person name="Cheng J.F."/>
            <person name="Woyke T."/>
            <person name="Pelin A."/>
            <person name="Henrissat B."/>
            <person name="Reynolds N.K."/>
            <person name="Benny G.L."/>
            <person name="Smith M.E."/>
            <person name="James T.Y."/>
            <person name="Grigoriev I.V."/>
        </authorList>
    </citation>
    <scope>NUCLEOTIDE SEQUENCE [LARGE SCALE GENOMIC DNA]</scope>
</reference>
<dbReference type="InterPro" id="IPR028082">
    <property type="entry name" value="Peripla_BP_I"/>
</dbReference>
<organism evidence="1 2">
    <name type="scientific">Blyttiomyces helicus</name>
    <dbReference type="NCBI Taxonomy" id="388810"/>
    <lineage>
        <taxon>Eukaryota</taxon>
        <taxon>Fungi</taxon>
        <taxon>Fungi incertae sedis</taxon>
        <taxon>Chytridiomycota</taxon>
        <taxon>Chytridiomycota incertae sedis</taxon>
        <taxon>Chytridiomycetes</taxon>
        <taxon>Chytridiomycetes incertae sedis</taxon>
        <taxon>Blyttiomyces</taxon>
    </lineage>
</organism>
<dbReference type="Proteomes" id="UP000269721">
    <property type="component" value="Unassembled WGS sequence"/>
</dbReference>
<evidence type="ECO:0008006" key="3">
    <source>
        <dbReference type="Google" id="ProtNLM"/>
    </source>
</evidence>
<dbReference type="OrthoDB" id="2117109at2759"/>